<dbReference type="AlphaFoldDB" id="A0A6G8KW23"/>
<dbReference type="InterPro" id="IPR008920">
    <property type="entry name" value="TF_FadR/GntR_C"/>
</dbReference>
<keyword evidence="1" id="KW-0805">Transcription regulation</keyword>
<dbReference type="Gene3D" id="1.20.120.530">
    <property type="entry name" value="GntR ligand-binding domain-like"/>
    <property type="match status" value="1"/>
</dbReference>
<sequence>MLSKFDSIGITEAVGRSGRTLTRWVRPEFARLARHRKRNDLIDGVFDRADRSELIDLLTLRKAIEREAVTIACERSVPHDHARLLDSVEAYRVHSETGEDFSADAIEFHLLLCRATHSVTFSTVAETLYPEMSRLEPLTIAAARHANEKSRSNIEHAEIAKAIIVGDALLAEKLCADHFDTMIGWLTALSDSEFTKVVCDMNSESMA</sequence>
<evidence type="ECO:0000313" key="5">
    <source>
        <dbReference type="EMBL" id="QIN28823.1"/>
    </source>
</evidence>
<name>A0A6G8KW23_9MICO</name>
<evidence type="ECO:0000256" key="1">
    <source>
        <dbReference type="ARBA" id="ARBA00023015"/>
    </source>
</evidence>
<dbReference type="EMBL" id="CP035810">
    <property type="protein sequence ID" value="QIN28823.1"/>
    <property type="molecule type" value="Genomic_DNA"/>
</dbReference>
<evidence type="ECO:0000259" key="4">
    <source>
        <dbReference type="SMART" id="SM00895"/>
    </source>
</evidence>
<evidence type="ECO:0000256" key="2">
    <source>
        <dbReference type="ARBA" id="ARBA00023125"/>
    </source>
</evidence>
<protein>
    <submittedName>
        <fullName evidence="5">FadR family transcriptional regulator</fullName>
    </submittedName>
</protein>
<reference evidence="5 6" key="1">
    <citation type="submission" date="2019-02" db="EMBL/GenBank/DDBJ databases">
        <title>Complete Genome Sequence and Methylome Analysis of Brevibacterium luteolum NEB1784.</title>
        <authorList>
            <person name="Fomenkov A."/>
            <person name="Roberts R.J."/>
        </authorList>
    </citation>
    <scope>NUCLEOTIDE SEQUENCE [LARGE SCALE GENOMIC DNA]</scope>
    <source>
        <strain evidence="5 6">NEB1784</strain>
    </source>
</reference>
<dbReference type="SUPFAM" id="SSF48008">
    <property type="entry name" value="GntR ligand-binding domain-like"/>
    <property type="match status" value="1"/>
</dbReference>
<dbReference type="SMART" id="SM00895">
    <property type="entry name" value="FCD"/>
    <property type="match status" value="1"/>
</dbReference>
<evidence type="ECO:0000313" key="6">
    <source>
        <dbReference type="Proteomes" id="UP000501518"/>
    </source>
</evidence>
<organism evidence="5 6">
    <name type="scientific">Brevibacterium luteolum</name>
    <dbReference type="NCBI Taxonomy" id="199591"/>
    <lineage>
        <taxon>Bacteria</taxon>
        <taxon>Bacillati</taxon>
        <taxon>Actinomycetota</taxon>
        <taxon>Actinomycetes</taxon>
        <taxon>Micrococcales</taxon>
        <taxon>Brevibacteriaceae</taxon>
        <taxon>Brevibacterium</taxon>
    </lineage>
</organism>
<proteinExistence type="predicted"/>
<accession>A0A6G8KW23</accession>
<dbReference type="KEGG" id="blut:EW640_05685"/>
<gene>
    <name evidence="5" type="ORF">EW640_05685</name>
</gene>
<dbReference type="Pfam" id="PF07729">
    <property type="entry name" value="FCD"/>
    <property type="match status" value="1"/>
</dbReference>
<feature type="domain" description="GntR C-terminal" evidence="4">
    <location>
        <begin position="56"/>
        <end position="181"/>
    </location>
</feature>
<keyword evidence="2" id="KW-0238">DNA-binding</keyword>
<evidence type="ECO:0000256" key="3">
    <source>
        <dbReference type="ARBA" id="ARBA00023163"/>
    </source>
</evidence>
<dbReference type="Proteomes" id="UP000501518">
    <property type="component" value="Chromosome"/>
</dbReference>
<keyword evidence="3" id="KW-0804">Transcription</keyword>
<dbReference type="RefSeq" id="WP_243743558.1">
    <property type="nucleotide sequence ID" value="NZ_CP035810.1"/>
</dbReference>
<dbReference type="InterPro" id="IPR011711">
    <property type="entry name" value="GntR_C"/>
</dbReference>
<dbReference type="GO" id="GO:0003677">
    <property type="term" value="F:DNA binding"/>
    <property type="evidence" value="ECO:0007669"/>
    <property type="project" value="UniProtKB-KW"/>
</dbReference>